<proteinExistence type="predicted"/>
<accession>A0A0F9TGQ5</accession>
<evidence type="ECO:0000313" key="1">
    <source>
        <dbReference type="EMBL" id="KKN80410.1"/>
    </source>
</evidence>
<organism evidence="1">
    <name type="scientific">marine sediment metagenome</name>
    <dbReference type="NCBI Taxonomy" id="412755"/>
    <lineage>
        <taxon>unclassified sequences</taxon>
        <taxon>metagenomes</taxon>
        <taxon>ecological metagenomes</taxon>
    </lineage>
</organism>
<dbReference type="EMBL" id="LAZR01000231">
    <property type="protein sequence ID" value="KKN80410.1"/>
    <property type="molecule type" value="Genomic_DNA"/>
</dbReference>
<sequence>MARARETEESRRKAVEWFLARRSRASLDGSVYTDGNTLCVGRQHVAFWHQSVVYLVYMEFPGSLVRDIKTMIRLGEHGHTVAETGGLDVR</sequence>
<protein>
    <submittedName>
        <fullName evidence="1">Uncharacterized protein</fullName>
    </submittedName>
</protein>
<reference evidence="1" key="1">
    <citation type="journal article" date="2015" name="Nature">
        <title>Complex archaea that bridge the gap between prokaryotes and eukaryotes.</title>
        <authorList>
            <person name="Spang A."/>
            <person name="Saw J.H."/>
            <person name="Jorgensen S.L."/>
            <person name="Zaremba-Niedzwiedzka K."/>
            <person name="Martijn J."/>
            <person name="Lind A.E."/>
            <person name="van Eijk R."/>
            <person name="Schleper C."/>
            <person name="Guy L."/>
            <person name="Ettema T.J."/>
        </authorList>
    </citation>
    <scope>NUCLEOTIDE SEQUENCE</scope>
</reference>
<name>A0A0F9TGQ5_9ZZZZ</name>
<dbReference type="AlphaFoldDB" id="A0A0F9TGQ5"/>
<comment type="caution">
    <text evidence="1">The sequence shown here is derived from an EMBL/GenBank/DDBJ whole genome shotgun (WGS) entry which is preliminary data.</text>
</comment>
<gene>
    <name evidence="1" type="ORF">LCGC14_0330030</name>
</gene>